<organism evidence="2">
    <name type="scientific">Manihot esculenta</name>
    <name type="common">Cassava</name>
    <name type="synonym">Jatropha manihot</name>
    <dbReference type="NCBI Taxonomy" id="3983"/>
    <lineage>
        <taxon>Eukaryota</taxon>
        <taxon>Viridiplantae</taxon>
        <taxon>Streptophyta</taxon>
        <taxon>Embryophyta</taxon>
        <taxon>Tracheophyta</taxon>
        <taxon>Spermatophyta</taxon>
        <taxon>Magnoliopsida</taxon>
        <taxon>eudicotyledons</taxon>
        <taxon>Gunneridae</taxon>
        <taxon>Pentapetalae</taxon>
        <taxon>rosids</taxon>
        <taxon>fabids</taxon>
        <taxon>Malpighiales</taxon>
        <taxon>Euphorbiaceae</taxon>
        <taxon>Crotonoideae</taxon>
        <taxon>Manihoteae</taxon>
        <taxon>Manihot</taxon>
    </lineage>
</organism>
<dbReference type="EMBL" id="CM004388">
    <property type="protein sequence ID" value="OAY58762.1"/>
    <property type="molecule type" value="Genomic_DNA"/>
</dbReference>
<accession>A0A2C9WG33</accession>
<evidence type="ECO:0000256" key="1">
    <source>
        <dbReference type="SAM" id="MobiDB-lite"/>
    </source>
</evidence>
<sequence length="48" mass="5494">MENPRTPKHAEPRRSGHSLDRAHPSLTYIHPWMGSYNEYTVVGICMLG</sequence>
<gene>
    <name evidence="2" type="ORF">MANES_02G205000</name>
</gene>
<protein>
    <submittedName>
        <fullName evidence="2">Uncharacterized protein</fullName>
    </submittedName>
</protein>
<reference evidence="2" key="1">
    <citation type="submission" date="2016-02" db="EMBL/GenBank/DDBJ databases">
        <title>WGS assembly of Manihot esculenta.</title>
        <authorList>
            <person name="Bredeson J.V."/>
            <person name="Prochnik S.E."/>
            <person name="Lyons J.B."/>
            <person name="Schmutz J."/>
            <person name="Grimwood J."/>
            <person name="Vrebalov J."/>
            <person name="Bart R.S."/>
            <person name="Amuge T."/>
            <person name="Ferguson M.E."/>
            <person name="Green R."/>
            <person name="Putnam N."/>
            <person name="Stites J."/>
            <person name="Rounsley S."/>
            <person name="Rokhsar D.S."/>
        </authorList>
    </citation>
    <scope>NUCLEOTIDE SEQUENCE [LARGE SCALE GENOMIC DNA]</scope>
    <source>
        <tissue evidence="2">Leaf</tissue>
    </source>
</reference>
<name>A0A2C9WG33_MANES</name>
<proteinExistence type="predicted"/>
<dbReference type="AlphaFoldDB" id="A0A2C9WG33"/>
<feature type="compositionally biased region" description="Basic and acidic residues" evidence="1">
    <location>
        <begin position="8"/>
        <end position="22"/>
    </location>
</feature>
<evidence type="ECO:0000313" key="2">
    <source>
        <dbReference type="EMBL" id="OAY58762.1"/>
    </source>
</evidence>
<feature type="region of interest" description="Disordered" evidence="1">
    <location>
        <begin position="1"/>
        <end position="22"/>
    </location>
</feature>